<dbReference type="InterPro" id="IPR002528">
    <property type="entry name" value="MATE_fam"/>
</dbReference>
<dbReference type="GO" id="GO:0042910">
    <property type="term" value="F:xenobiotic transmembrane transporter activity"/>
    <property type="evidence" value="ECO:0007669"/>
    <property type="project" value="InterPro"/>
</dbReference>
<dbReference type="PANTHER" id="PTHR30250">
    <property type="entry name" value="PST FAMILY PREDICTED COLANIC ACID TRANSPORTER"/>
    <property type="match status" value="1"/>
</dbReference>
<dbReference type="STRING" id="1121266.SAMN02745883_00534"/>
<feature type="transmembrane region" description="Helical" evidence="6">
    <location>
        <begin position="7"/>
        <end position="30"/>
    </location>
</feature>
<dbReference type="RefSeq" id="WP_072965842.1">
    <property type="nucleotide sequence ID" value="NZ_FRAJ01000004.1"/>
</dbReference>
<feature type="transmembrane region" description="Helical" evidence="6">
    <location>
        <begin position="385"/>
        <end position="406"/>
    </location>
</feature>
<dbReference type="CDD" id="cd13124">
    <property type="entry name" value="MATE_SpoVB_like"/>
    <property type="match status" value="1"/>
</dbReference>
<dbReference type="Pfam" id="PF01943">
    <property type="entry name" value="Polysacc_synt"/>
    <property type="match status" value="1"/>
</dbReference>
<dbReference type="AlphaFoldDB" id="A0A1M6MGR2"/>
<name>A0A1M6MGR2_9FIRM</name>
<reference evidence="7 8" key="1">
    <citation type="submission" date="2016-11" db="EMBL/GenBank/DDBJ databases">
        <authorList>
            <person name="Jaros S."/>
            <person name="Januszkiewicz K."/>
            <person name="Wedrychowicz H."/>
        </authorList>
    </citation>
    <scope>NUCLEOTIDE SEQUENCE [LARGE SCALE GENOMIC DNA]</scope>
    <source>
        <strain evidence="7 8">DSM 14501</strain>
    </source>
</reference>
<feature type="transmembrane region" description="Helical" evidence="6">
    <location>
        <begin position="321"/>
        <end position="340"/>
    </location>
</feature>
<organism evidence="7 8">
    <name type="scientific">Caminicella sporogenes DSM 14501</name>
    <dbReference type="NCBI Taxonomy" id="1121266"/>
    <lineage>
        <taxon>Bacteria</taxon>
        <taxon>Bacillati</taxon>
        <taxon>Bacillota</taxon>
        <taxon>Clostridia</taxon>
        <taxon>Peptostreptococcales</taxon>
        <taxon>Caminicellaceae</taxon>
        <taxon>Caminicella</taxon>
    </lineage>
</organism>
<evidence type="ECO:0000256" key="1">
    <source>
        <dbReference type="ARBA" id="ARBA00004651"/>
    </source>
</evidence>
<feature type="transmembrane region" description="Helical" evidence="6">
    <location>
        <begin position="85"/>
        <end position="104"/>
    </location>
</feature>
<keyword evidence="4 6" id="KW-1133">Transmembrane helix</keyword>
<dbReference type="Pfam" id="PF01554">
    <property type="entry name" value="MatE"/>
    <property type="match status" value="1"/>
</dbReference>
<feature type="transmembrane region" description="Helical" evidence="6">
    <location>
        <begin position="477"/>
        <end position="498"/>
    </location>
</feature>
<evidence type="ECO:0000313" key="8">
    <source>
        <dbReference type="Proteomes" id="UP000184082"/>
    </source>
</evidence>
<evidence type="ECO:0000256" key="2">
    <source>
        <dbReference type="ARBA" id="ARBA00022475"/>
    </source>
</evidence>
<dbReference type="InterPro" id="IPR002797">
    <property type="entry name" value="Polysacc_synth"/>
</dbReference>
<dbReference type="InterPro" id="IPR024923">
    <property type="entry name" value="PG_synth_SpoVB"/>
</dbReference>
<comment type="subcellular location">
    <subcellularLocation>
        <location evidence="1">Cell membrane</location>
        <topology evidence="1">Multi-pass membrane protein</topology>
    </subcellularLocation>
</comment>
<dbReference type="PIRSF" id="PIRSF038958">
    <property type="entry name" value="PG_synth_SpoVB"/>
    <property type="match status" value="1"/>
</dbReference>
<keyword evidence="2" id="KW-1003">Cell membrane</keyword>
<evidence type="ECO:0000256" key="3">
    <source>
        <dbReference type="ARBA" id="ARBA00022692"/>
    </source>
</evidence>
<feature type="transmembrane region" description="Helical" evidence="6">
    <location>
        <begin position="42"/>
        <end position="65"/>
    </location>
</feature>
<feature type="transmembrane region" description="Helical" evidence="6">
    <location>
        <begin position="360"/>
        <end position="378"/>
    </location>
</feature>
<gene>
    <name evidence="7" type="ORF">SAMN02745883_00534</name>
</gene>
<feature type="transmembrane region" description="Helical" evidence="6">
    <location>
        <begin position="158"/>
        <end position="178"/>
    </location>
</feature>
<evidence type="ECO:0000256" key="6">
    <source>
        <dbReference type="SAM" id="Phobius"/>
    </source>
</evidence>
<feature type="transmembrane region" description="Helical" evidence="6">
    <location>
        <begin position="412"/>
        <end position="433"/>
    </location>
</feature>
<dbReference type="GO" id="GO:0015297">
    <property type="term" value="F:antiporter activity"/>
    <property type="evidence" value="ECO:0007669"/>
    <property type="project" value="InterPro"/>
</dbReference>
<sequence length="514" mass="58507">MNRNSFIYSTIILVIANFCVRFLGFTYRIFLSRYLGSKGIGLYHLLFHTFLIFITITTSGIPIAVSKIVAQKKSSKDFKGCQDTLFISMSLGIFLSFLISILLIKNTNFIIKYLLQNNKLYESLLSLLPAIIIVTLSSILRSYYYGIKNVKPVAVSQILEQVIRIIFVIGILHFSKIINIKYSVTIATLGIFIGEFGGLLYLISKFERHENYEIYQKKYSKLQSISIFSNIVIISFPITIARFISVLMQSINMFIVPQRLQMAGYNLNQSVATFGEVVGMTLPLLFLPFIVTSAIVVNIIPNISEEKIHKKWNNINIKSILAVRIAILIAVPIGFVFFFFSRPICTFLYDKPNIDIYLKYLSFTVVFLSLQHIISGILHGMGKQVITTITHLIGMSVHFTCIYFLIPDSKIGIIGFHIGFFFSTFITFILNLLFLKKYIPLKLNLFNHIIKPVLASCIMTISMKLCYIILLKKLIPIKITIIITTLIGSIIYLTLILITKCIKIKTINFVIFGK</sequence>
<evidence type="ECO:0000256" key="5">
    <source>
        <dbReference type="ARBA" id="ARBA00023136"/>
    </source>
</evidence>
<feature type="transmembrane region" description="Helical" evidence="6">
    <location>
        <begin position="224"/>
        <end position="244"/>
    </location>
</feature>
<feature type="transmembrane region" description="Helical" evidence="6">
    <location>
        <begin position="453"/>
        <end position="471"/>
    </location>
</feature>
<dbReference type="EMBL" id="FRAJ01000004">
    <property type="protein sequence ID" value="SHJ82556.1"/>
    <property type="molecule type" value="Genomic_DNA"/>
</dbReference>
<dbReference type="Proteomes" id="UP000184082">
    <property type="component" value="Unassembled WGS sequence"/>
</dbReference>
<keyword evidence="5 6" id="KW-0472">Membrane</keyword>
<accession>A0A1M6MGR2</accession>
<protein>
    <submittedName>
        <fullName evidence="7">Stage V sporulation protein B</fullName>
    </submittedName>
</protein>
<dbReference type="PANTHER" id="PTHR30250:SF21">
    <property type="entry name" value="LIPID II FLIPPASE MURJ"/>
    <property type="match status" value="1"/>
</dbReference>
<keyword evidence="3 6" id="KW-0812">Transmembrane</keyword>
<dbReference type="GO" id="GO:0005886">
    <property type="term" value="C:plasma membrane"/>
    <property type="evidence" value="ECO:0007669"/>
    <property type="project" value="UniProtKB-SubCell"/>
</dbReference>
<keyword evidence="8" id="KW-1185">Reference proteome</keyword>
<feature type="transmembrane region" description="Helical" evidence="6">
    <location>
        <begin position="124"/>
        <end position="146"/>
    </location>
</feature>
<proteinExistence type="predicted"/>
<feature type="transmembrane region" description="Helical" evidence="6">
    <location>
        <begin position="184"/>
        <end position="203"/>
    </location>
</feature>
<evidence type="ECO:0000313" key="7">
    <source>
        <dbReference type="EMBL" id="SHJ82556.1"/>
    </source>
</evidence>
<evidence type="ECO:0000256" key="4">
    <source>
        <dbReference type="ARBA" id="ARBA00022989"/>
    </source>
</evidence>
<dbReference type="InterPro" id="IPR050833">
    <property type="entry name" value="Poly_Biosynth_Transport"/>
</dbReference>
<feature type="transmembrane region" description="Helical" evidence="6">
    <location>
        <begin position="277"/>
        <end position="300"/>
    </location>
</feature>